<feature type="domain" description="TadE-like" evidence="2">
    <location>
        <begin position="17"/>
        <end position="59"/>
    </location>
</feature>
<dbReference type="RefSeq" id="WP_169142537.1">
    <property type="nucleotide sequence ID" value="NZ_WTVS01000060.1"/>
</dbReference>
<protein>
    <submittedName>
        <fullName evidence="3">Pilus assembly protein</fullName>
    </submittedName>
</protein>
<dbReference type="EMBL" id="WTVS01000060">
    <property type="protein sequence ID" value="NMG00003.1"/>
    <property type="molecule type" value="Genomic_DNA"/>
</dbReference>
<evidence type="ECO:0000256" key="1">
    <source>
        <dbReference type="SAM" id="Phobius"/>
    </source>
</evidence>
<keyword evidence="4" id="KW-1185">Reference proteome</keyword>
<comment type="caution">
    <text evidence="3">The sequence shown here is derived from an EMBL/GenBank/DDBJ whole genome shotgun (WGS) entry which is preliminary data.</text>
</comment>
<accession>A0ABX1NKY7</accession>
<dbReference type="Pfam" id="PF07811">
    <property type="entry name" value="TadE"/>
    <property type="match status" value="1"/>
</dbReference>
<name>A0ABX1NKY7_9RHOO</name>
<keyword evidence="1" id="KW-0472">Membrane</keyword>
<evidence type="ECO:0000313" key="4">
    <source>
        <dbReference type="Proteomes" id="UP000634522"/>
    </source>
</evidence>
<dbReference type="InterPro" id="IPR012495">
    <property type="entry name" value="TadE-like_dom"/>
</dbReference>
<evidence type="ECO:0000259" key="2">
    <source>
        <dbReference type="Pfam" id="PF07811"/>
    </source>
</evidence>
<keyword evidence="1" id="KW-0812">Transmembrane</keyword>
<gene>
    <name evidence="3" type="ORF">GPA27_21740</name>
</gene>
<dbReference type="Proteomes" id="UP000634522">
    <property type="component" value="Unassembled WGS sequence"/>
</dbReference>
<reference evidence="3 4" key="1">
    <citation type="submission" date="2019-12" db="EMBL/GenBank/DDBJ databases">
        <title>Comparative genomics gives insights into the taxonomy of the Azoarcus-Aromatoleum group and reveals separate origins of nif in the plant-associated Azoarcus and non-plant-associated Aromatoleum sub-groups.</title>
        <authorList>
            <person name="Lafos M."/>
            <person name="Maluk M."/>
            <person name="Batista M."/>
            <person name="Junghare M."/>
            <person name="Carmona M."/>
            <person name="Faoro H."/>
            <person name="Cruz L.M."/>
            <person name="Battistoni F."/>
            <person name="De Souza E."/>
            <person name="Pedrosa F."/>
            <person name="Chen W.-M."/>
            <person name="Poole P.S."/>
            <person name="Dixon R.A."/>
            <person name="James E.K."/>
        </authorList>
    </citation>
    <scope>NUCLEOTIDE SEQUENCE [LARGE SCALE GENOMIC DNA]</scope>
    <source>
        <strain evidence="3 4">T</strain>
    </source>
</reference>
<evidence type="ECO:0000313" key="3">
    <source>
        <dbReference type="EMBL" id="NMG00003.1"/>
    </source>
</evidence>
<proteinExistence type="predicted"/>
<keyword evidence="1" id="KW-1133">Transmembrane helix</keyword>
<feature type="transmembrane region" description="Helical" evidence="1">
    <location>
        <begin position="20"/>
        <end position="45"/>
    </location>
</feature>
<organism evidence="3 4">
    <name type="scientific">Aromatoleum toluolicum</name>
    <dbReference type="NCBI Taxonomy" id="90060"/>
    <lineage>
        <taxon>Bacteria</taxon>
        <taxon>Pseudomonadati</taxon>
        <taxon>Pseudomonadota</taxon>
        <taxon>Betaproteobacteria</taxon>
        <taxon>Rhodocyclales</taxon>
        <taxon>Rhodocyclaceae</taxon>
        <taxon>Aromatoleum</taxon>
    </lineage>
</organism>
<sequence length="167" mass="17542">MNESGIHLLPSAKNQRGVAAVELALVIIFLLLLTAGIVEFGRAFWYYDALTKATRDGARMLSVADRDTFDSGSFKSDAMNRVVQAANAANLKPPLSTSNVSVTCLDDSFSAIGCGSGVNAPANVRVAISGYTIDIGGMIPFLSPTGGASKKYSGVALAPQTTMRYMN</sequence>